<evidence type="ECO:0000256" key="2">
    <source>
        <dbReference type="ARBA" id="ARBA00012274"/>
    </source>
</evidence>
<keyword evidence="4" id="KW-0547">Nucleotide-binding</keyword>
<evidence type="ECO:0000256" key="1">
    <source>
        <dbReference type="ARBA" id="ARBA00007405"/>
    </source>
</evidence>
<organism evidence="7">
    <name type="scientific">uncultured Eubacteriales bacterium</name>
    <dbReference type="NCBI Taxonomy" id="172733"/>
    <lineage>
        <taxon>Bacteria</taxon>
        <taxon>Bacillati</taxon>
        <taxon>Bacillota</taxon>
        <taxon>Clostridia</taxon>
        <taxon>Eubacteriales</taxon>
        <taxon>environmental samples</taxon>
    </lineage>
</organism>
<evidence type="ECO:0000256" key="5">
    <source>
        <dbReference type="ARBA" id="ARBA00047754"/>
    </source>
</evidence>
<dbReference type="PROSITE" id="PS51257">
    <property type="entry name" value="PROKAR_LIPOPROTEIN"/>
    <property type="match status" value="1"/>
</dbReference>
<dbReference type="GO" id="GO:0000166">
    <property type="term" value="F:nucleotide binding"/>
    <property type="evidence" value="ECO:0007669"/>
    <property type="project" value="UniProtKB-KW"/>
</dbReference>
<evidence type="ECO:0000313" key="7">
    <source>
        <dbReference type="EMBL" id="SBW07324.1"/>
    </source>
</evidence>
<reference evidence="7" key="1">
    <citation type="submission" date="2016-04" db="EMBL/GenBank/DDBJ databases">
        <authorList>
            <person name="Evans L.H."/>
            <person name="Alamgir A."/>
            <person name="Owens N."/>
            <person name="Weber N.D."/>
            <person name="Virtaneva K."/>
            <person name="Barbian K."/>
            <person name="Babar A."/>
            <person name="Rosenke K."/>
        </authorList>
    </citation>
    <scope>NUCLEOTIDE SEQUENCE</scope>
    <source>
        <strain evidence="7">86</strain>
    </source>
</reference>
<evidence type="ECO:0000256" key="3">
    <source>
        <dbReference type="ARBA" id="ARBA00022634"/>
    </source>
</evidence>
<gene>
    <name evidence="7" type="ORF">KL86CLO1_12287</name>
</gene>
<dbReference type="GO" id="GO:0004748">
    <property type="term" value="F:ribonucleoside-diphosphate reductase activity, thioredoxin disulfide as acceptor"/>
    <property type="evidence" value="ECO:0007669"/>
    <property type="project" value="UniProtKB-EC"/>
</dbReference>
<comment type="catalytic activity">
    <reaction evidence="5">
        <text>a 2'-deoxyribonucleoside 5'-diphosphate + [thioredoxin]-disulfide + H2O = a ribonucleoside 5'-diphosphate + [thioredoxin]-dithiol</text>
        <dbReference type="Rhea" id="RHEA:23252"/>
        <dbReference type="Rhea" id="RHEA-COMP:10698"/>
        <dbReference type="Rhea" id="RHEA-COMP:10700"/>
        <dbReference type="ChEBI" id="CHEBI:15377"/>
        <dbReference type="ChEBI" id="CHEBI:29950"/>
        <dbReference type="ChEBI" id="CHEBI:50058"/>
        <dbReference type="ChEBI" id="CHEBI:57930"/>
        <dbReference type="ChEBI" id="CHEBI:73316"/>
        <dbReference type="EC" id="1.17.4.1"/>
    </reaction>
</comment>
<dbReference type="InterPro" id="IPR023806">
    <property type="entry name" value="CHP03905"/>
</dbReference>
<accession>A0A212K6H5</accession>
<keyword evidence="3" id="KW-0237">DNA synthesis</keyword>
<dbReference type="AlphaFoldDB" id="A0A212K6H5"/>
<dbReference type="InterPro" id="IPR024434">
    <property type="entry name" value="TSCPD_dom"/>
</dbReference>
<protein>
    <recommendedName>
        <fullName evidence="2">ribonucleoside-diphosphate reductase</fullName>
        <ecNumber evidence="2">1.17.4.1</ecNumber>
    </recommendedName>
</protein>
<comment type="similarity">
    <text evidence="1">Belongs to the ribonucleoside diphosphate reductase class-2 family.</text>
</comment>
<dbReference type="EMBL" id="FLUN01000001">
    <property type="protein sequence ID" value="SBW07324.1"/>
    <property type="molecule type" value="Genomic_DNA"/>
</dbReference>
<dbReference type="Pfam" id="PF12637">
    <property type="entry name" value="TSCPD"/>
    <property type="match status" value="1"/>
</dbReference>
<dbReference type="NCBIfam" id="TIGR03905">
    <property type="entry name" value="TIGR03905_4_Cys"/>
    <property type="match status" value="1"/>
</dbReference>
<dbReference type="GO" id="GO:0071897">
    <property type="term" value="P:DNA biosynthetic process"/>
    <property type="evidence" value="ECO:0007669"/>
    <property type="project" value="UniProtKB-KW"/>
</dbReference>
<dbReference type="EC" id="1.17.4.1" evidence="2"/>
<evidence type="ECO:0000256" key="4">
    <source>
        <dbReference type="ARBA" id="ARBA00022741"/>
    </source>
</evidence>
<proteinExistence type="inferred from homology"/>
<evidence type="ECO:0000259" key="6">
    <source>
        <dbReference type="Pfam" id="PF12637"/>
    </source>
</evidence>
<name>A0A212K6H5_9FIRM</name>
<feature type="domain" description="TSCPD" evidence="6">
    <location>
        <begin position="4"/>
        <end position="80"/>
    </location>
</feature>
<sequence length="82" mass="8474">MTVTYKPKGVCSSKMVVEVEDGIVTSLSVTGGCSGNLQGLSRLVAGMRAEDVVAKLEGVSCDGKRTSCPDQLAQALKQALEA</sequence>